<evidence type="ECO:0000313" key="2">
    <source>
        <dbReference type="Proteomes" id="UP000224336"/>
    </source>
</evidence>
<gene>
    <name evidence="1" type="ORF">KTN4_222</name>
</gene>
<evidence type="ECO:0000313" key="1">
    <source>
        <dbReference type="EMBL" id="ANM44980.1"/>
    </source>
</evidence>
<organism evidence="1 2">
    <name type="scientific">Pseudomonas phage KTN4</name>
    <dbReference type="NCBI Taxonomy" id="1862701"/>
    <lineage>
        <taxon>Viruses</taxon>
        <taxon>Duplodnaviria</taxon>
        <taxon>Heunggongvirae</taxon>
        <taxon>Uroviricota</taxon>
        <taxon>Caudoviricetes</taxon>
        <taxon>Chimalliviridae</taxon>
        <taxon>Phikzvirus</taxon>
        <taxon>Phikzvirus phiKZ</taxon>
    </lineage>
</organism>
<protein>
    <submittedName>
        <fullName evidence="1">Structural protein</fullName>
    </submittedName>
</protein>
<sequence length="664" mass="73568">MATDSKPIWLRQAFLLPTPDERQVGFGSRSKRRNAASAAFKFTNTSPGGNWAINPLPQYTRYADIRLPGIGRTYEERHLGMGRYYSEAHDDTAQLIHMSFGVPRFSSWASFFTNFYDRSAAQFANSGTTSRAWYELGNAAGYLVSLPLQPFIIGVTAANRVINFLAKTQPSKWYYFKQTMHAYWSAVNTLANEFAINLGIRPRVFDGIQKDLEIPGQTVTPDDLANFHRMFPGLIREDGSFDIMSLSGRTQRKSDEAKKIWDTLVEKARNQDDLHNVVDNYLRSSFKDNGDSKVSARDYLLSYIEVDRKPGAGVIDSENFSSWSKLKNVYDFVVGAQRDGSQFVTFRVEHNGEVSESFTNTTTDIGVAQTLNSKVQEGRAAQFNFMQGNVTEMMGNVTRGVMDFIGGALDSVNMAGLATLAGSAFVDVPEHWENSIASLPTASYTIPLVCPYGNVMSRFLDIFIPLAMILPMGLPRSAGRSAYTSPFICQIFHQGRVQRQLGIVDSITIRRGTGNIGWNAENHMLNCEVQINVKDLSKIMHIPLKAGFADGSIIDTAFKAAGATIGEAVAEGIGADGDRGIGVGLALTDGSVWDEQSLFQDYTATLTSQSWSDFYYVGKRMNLNITRATQSFKNWRSPSNFLSWVLDGEPARALSAFANTTGRF</sequence>
<reference evidence="1 2" key="1">
    <citation type="journal article" date="2016" name="Sci. Rep.">
        <title>A proposed integrated approach for the preclinical evaluation of phage therapy in Pseudomonas infections.</title>
        <authorList>
            <person name="Danis-Wlodarczyk K."/>
            <person name="Vandenheuvel D."/>
            <person name="Jang H.B."/>
            <person name="Briers Y."/>
            <person name="Olszak T."/>
            <person name="Arabski M."/>
            <person name="Wasik S."/>
            <person name="Drabik M."/>
            <person name="Higgins G."/>
            <person name="Tyrrell J."/>
            <person name="Harvey B.J."/>
            <person name="Noben J.P."/>
            <person name="Lavigne R."/>
            <person name="Drulis-Kawa Z."/>
        </authorList>
    </citation>
    <scope>NUCLEOTIDE SEQUENCE [LARGE SCALE GENOMIC DNA]</scope>
</reference>
<proteinExistence type="predicted"/>
<name>A0A192Y6P1_9CAUD</name>
<dbReference type="EMBL" id="KU521356">
    <property type="protein sequence ID" value="ANM44980.1"/>
    <property type="molecule type" value="Genomic_DNA"/>
</dbReference>
<dbReference type="Proteomes" id="UP000224336">
    <property type="component" value="Segment"/>
</dbReference>
<accession>A0A192Y6P1</accession>